<reference evidence="3 4" key="1">
    <citation type="submission" date="2021-03" db="EMBL/GenBank/DDBJ databases">
        <title>Sequencing the genomes of 1000 actinobacteria strains.</title>
        <authorList>
            <person name="Klenk H.-P."/>
        </authorList>
    </citation>
    <scope>NUCLEOTIDE SEQUENCE [LARGE SCALE GENOMIC DNA]</scope>
    <source>
        <strain evidence="3 4">DSM 15454</strain>
    </source>
</reference>
<dbReference type="EMBL" id="JAGIOE010000001">
    <property type="protein sequence ID" value="MBP2373809.1"/>
    <property type="molecule type" value="Genomic_DNA"/>
</dbReference>
<feature type="transmembrane region" description="Helical" evidence="2">
    <location>
        <begin position="7"/>
        <end position="23"/>
    </location>
</feature>
<keyword evidence="2" id="KW-0472">Membrane</keyword>
<accession>A0ABS4WE10</accession>
<evidence type="ECO:0000256" key="1">
    <source>
        <dbReference type="SAM" id="MobiDB-lite"/>
    </source>
</evidence>
<keyword evidence="4" id="KW-1185">Reference proteome</keyword>
<keyword evidence="2" id="KW-1133">Transmembrane helix</keyword>
<feature type="region of interest" description="Disordered" evidence="1">
    <location>
        <begin position="66"/>
        <end position="89"/>
    </location>
</feature>
<dbReference type="Proteomes" id="UP000766570">
    <property type="component" value="Unassembled WGS sequence"/>
</dbReference>
<gene>
    <name evidence="3" type="ORF">JOF46_001721</name>
</gene>
<dbReference type="RefSeq" id="WP_209906935.1">
    <property type="nucleotide sequence ID" value="NZ_BAAAMI010000011.1"/>
</dbReference>
<dbReference type="Pfam" id="PF14012">
    <property type="entry name" value="DUF4229"/>
    <property type="match status" value="1"/>
</dbReference>
<sequence length="89" mass="10332">MQFFKYTVIRLALFFVVFLPLVFLLQWPLYTAGLIALVIAFALSYLFLNKMRLAANAEVQKMFNAKGPKKTKHDLEDEEAEDRFLDNGQ</sequence>
<proteinExistence type="predicted"/>
<keyword evidence="2" id="KW-0812">Transmembrane</keyword>
<evidence type="ECO:0000256" key="2">
    <source>
        <dbReference type="SAM" id="Phobius"/>
    </source>
</evidence>
<dbReference type="InterPro" id="IPR025323">
    <property type="entry name" value="DUF4229"/>
</dbReference>
<evidence type="ECO:0000313" key="3">
    <source>
        <dbReference type="EMBL" id="MBP2373809.1"/>
    </source>
</evidence>
<name>A0ABS4WE10_9MICC</name>
<protein>
    <submittedName>
        <fullName evidence="3">ABC-type bacteriocin/lantibiotic exporter with double-glycine peptidase domain</fullName>
    </submittedName>
</protein>
<organism evidence="3 4">
    <name type="scientific">Paeniglutamicibacter psychrophenolicus</name>
    <dbReference type="NCBI Taxonomy" id="257454"/>
    <lineage>
        <taxon>Bacteria</taxon>
        <taxon>Bacillati</taxon>
        <taxon>Actinomycetota</taxon>
        <taxon>Actinomycetes</taxon>
        <taxon>Micrococcales</taxon>
        <taxon>Micrococcaceae</taxon>
        <taxon>Paeniglutamicibacter</taxon>
    </lineage>
</organism>
<evidence type="ECO:0000313" key="4">
    <source>
        <dbReference type="Proteomes" id="UP000766570"/>
    </source>
</evidence>
<feature type="transmembrane region" description="Helical" evidence="2">
    <location>
        <begin position="29"/>
        <end position="48"/>
    </location>
</feature>
<comment type="caution">
    <text evidence="3">The sequence shown here is derived from an EMBL/GenBank/DDBJ whole genome shotgun (WGS) entry which is preliminary data.</text>
</comment>